<evidence type="ECO:0000313" key="2">
    <source>
        <dbReference type="EMBL" id="KIK34204.1"/>
    </source>
</evidence>
<reference evidence="3" key="2">
    <citation type="submission" date="2015-01" db="EMBL/GenBank/DDBJ databases">
        <title>Evolutionary Origins and Diversification of the Mycorrhizal Mutualists.</title>
        <authorList>
            <consortium name="DOE Joint Genome Institute"/>
            <consortium name="Mycorrhizal Genomics Consortium"/>
            <person name="Kohler A."/>
            <person name="Kuo A."/>
            <person name="Nagy L.G."/>
            <person name="Floudas D."/>
            <person name="Copeland A."/>
            <person name="Barry K.W."/>
            <person name="Cichocki N."/>
            <person name="Veneault-Fourrey C."/>
            <person name="LaButti K."/>
            <person name="Lindquist E.A."/>
            <person name="Lipzen A."/>
            <person name="Lundell T."/>
            <person name="Morin E."/>
            <person name="Murat C."/>
            <person name="Riley R."/>
            <person name="Ohm R."/>
            <person name="Sun H."/>
            <person name="Tunlid A."/>
            <person name="Henrissat B."/>
            <person name="Grigoriev I.V."/>
            <person name="Hibbett D.S."/>
            <person name="Martin F."/>
        </authorList>
    </citation>
    <scope>NUCLEOTIDE SEQUENCE [LARGE SCALE GENOMIC DNA]</scope>
    <source>
        <strain evidence="3">UH-Slu-Lm8-n1</strain>
    </source>
</reference>
<dbReference type="HOGENOM" id="CLU_2135200_0_0_1"/>
<proteinExistence type="predicted"/>
<gene>
    <name evidence="2" type="ORF">CY34DRAFT_655409</name>
</gene>
<protein>
    <submittedName>
        <fullName evidence="2">Uncharacterized protein</fullName>
    </submittedName>
</protein>
<dbReference type="EMBL" id="KN835792">
    <property type="protein sequence ID" value="KIK34204.1"/>
    <property type="molecule type" value="Genomic_DNA"/>
</dbReference>
<evidence type="ECO:0000313" key="3">
    <source>
        <dbReference type="Proteomes" id="UP000054485"/>
    </source>
</evidence>
<dbReference type="AlphaFoldDB" id="A0A0D0A7T1"/>
<organism evidence="2 3">
    <name type="scientific">Suillus luteus UH-Slu-Lm8-n1</name>
    <dbReference type="NCBI Taxonomy" id="930992"/>
    <lineage>
        <taxon>Eukaryota</taxon>
        <taxon>Fungi</taxon>
        <taxon>Dikarya</taxon>
        <taxon>Basidiomycota</taxon>
        <taxon>Agaricomycotina</taxon>
        <taxon>Agaricomycetes</taxon>
        <taxon>Agaricomycetidae</taxon>
        <taxon>Boletales</taxon>
        <taxon>Suillineae</taxon>
        <taxon>Suillaceae</taxon>
        <taxon>Suillus</taxon>
    </lineage>
</organism>
<dbReference type="InParanoid" id="A0A0D0A7T1"/>
<sequence length="113" mass="12735">MPRVYYTWIECTYKVNSRVRGRSIHTYSNQHRTRNSVHSDRREHQPAATGAHNSGVSRIHAISFLNTSRTPMAAFAEASTKRAFCREAKAEPSLVETCPGILSAVEQRDGECK</sequence>
<feature type="region of interest" description="Disordered" evidence="1">
    <location>
        <begin position="27"/>
        <end position="55"/>
    </location>
</feature>
<keyword evidence="3" id="KW-1185">Reference proteome</keyword>
<name>A0A0D0A7T1_9AGAM</name>
<evidence type="ECO:0000256" key="1">
    <source>
        <dbReference type="SAM" id="MobiDB-lite"/>
    </source>
</evidence>
<dbReference type="Proteomes" id="UP000054485">
    <property type="component" value="Unassembled WGS sequence"/>
</dbReference>
<reference evidence="2 3" key="1">
    <citation type="submission" date="2014-04" db="EMBL/GenBank/DDBJ databases">
        <authorList>
            <consortium name="DOE Joint Genome Institute"/>
            <person name="Kuo A."/>
            <person name="Ruytinx J."/>
            <person name="Rineau F."/>
            <person name="Colpaert J."/>
            <person name="Kohler A."/>
            <person name="Nagy L.G."/>
            <person name="Floudas D."/>
            <person name="Copeland A."/>
            <person name="Barry K.W."/>
            <person name="Cichocki N."/>
            <person name="Veneault-Fourrey C."/>
            <person name="LaButti K."/>
            <person name="Lindquist E.A."/>
            <person name="Lipzen A."/>
            <person name="Lundell T."/>
            <person name="Morin E."/>
            <person name="Murat C."/>
            <person name="Sun H."/>
            <person name="Tunlid A."/>
            <person name="Henrissat B."/>
            <person name="Grigoriev I.V."/>
            <person name="Hibbett D.S."/>
            <person name="Martin F."/>
            <person name="Nordberg H.P."/>
            <person name="Cantor M.N."/>
            <person name="Hua S.X."/>
        </authorList>
    </citation>
    <scope>NUCLEOTIDE SEQUENCE [LARGE SCALE GENOMIC DNA]</scope>
    <source>
        <strain evidence="2 3">UH-Slu-Lm8-n1</strain>
    </source>
</reference>
<accession>A0A0D0A7T1</accession>